<keyword evidence="1" id="KW-0285">Flavoprotein</keyword>
<evidence type="ECO:0000256" key="4">
    <source>
        <dbReference type="ARBA" id="ARBA00023033"/>
    </source>
</evidence>
<keyword evidence="2" id="KW-0274">FAD</keyword>
<dbReference type="PANTHER" id="PTHR46972">
    <property type="entry name" value="MONOOXYGENASE ASQM-RELATED"/>
    <property type="match status" value="1"/>
</dbReference>
<dbReference type="PRINTS" id="PR00420">
    <property type="entry name" value="RNGMNOXGNASE"/>
</dbReference>
<evidence type="ECO:0000256" key="3">
    <source>
        <dbReference type="ARBA" id="ARBA00023002"/>
    </source>
</evidence>
<name>A0A7S2Z5C9_9CHLO</name>
<dbReference type="PANTHER" id="PTHR46972:SF1">
    <property type="entry name" value="FAD DEPENDENT OXIDOREDUCTASE DOMAIN-CONTAINING PROTEIN"/>
    <property type="match status" value="1"/>
</dbReference>
<evidence type="ECO:0008006" key="6">
    <source>
        <dbReference type="Google" id="ProtNLM"/>
    </source>
</evidence>
<dbReference type="InterPro" id="IPR036188">
    <property type="entry name" value="FAD/NAD-bd_sf"/>
</dbReference>
<reference evidence="5" key="1">
    <citation type="submission" date="2021-01" db="EMBL/GenBank/DDBJ databases">
        <authorList>
            <person name="Corre E."/>
            <person name="Pelletier E."/>
            <person name="Niang G."/>
            <person name="Scheremetjew M."/>
            <person name="Finn R."/>
            <person name="Kale V."/>
            <person name="Holt S."/>
            <person name="Cochrane G."/>
            <person name="Meng A."/>
            <person name="Brown T."/>
            <person name="Cohen L."/>
        </authorList>
    </citation>
    <scope>NUCLEOTIDE SEQUENCE</scope>
    <source>
        <strain evidence="5">RCC856</strain>
    </source>
</reference>
<protein>
    <recommendedName>
        <fullName evidence="6">FAD-binding domain-containing protein</fullName>
    </recommendedName>
</protein>
<evidence type="ECO:0000256" key="2">
    <source>
        <dbReference type="ARBA" id="ARBA00022827"/>
    </source>
</evidence>
<keyword evidence="4" id="KW-0503">Monooxygenase</keyword>
<organism evidence="5">
    <name type="scientific">Chloropicon laureae</name>
    <dbReference type="NCBI Taxonomy" id="464258"/>
    <lineage>
        <taxon>Eukaryota</taxon>
        <taxon>Viridiplantae</taxon>
        <taxon>Chlorophyta</taxon>
        <taxon>Chloropicophyceae</taxon>
        <taxon>Chloropicales</taxon>
        <taxon>Chloropicaceae</taxon>
        <taxon>Chloropicon</taxon>
    </lineage>
</organism>
<keyword evidence="3" id="KW-0560">Oxidoreductase</keyword>
<dbReference type="Gene3D" id="3.50.50.60">
    <property type="entry name" value="FAD/NAD(P)-binding domain"/>
    <property type="match status" value="1"/>
</dbReference>
<evidence type="ECO:0000256" key="1">
    <source>
        <dbReference type="ARBA" id="ARBA00022630"/>
    </source>
</evidence>
<dbReference type="EMBL" id="HBHU01010381">
    <property type="protein sequence ID" value="CAE0024011.1"/>
    <property type="molecule type" value="Transcribed_RNA"/>
</dbReference>
<accession>A0A7S2Z5C9</accession>
<dbReference type="SUPFAM" id="SSF51905">
    <property type="entry name" value="FAD/NAD(P)-binding domain"/>
    <property type="match status" value="1"/>
</dbReference>
<dbReference type="GO" id="GO:0004497">
    <property type="term" value="F:monooxygenase activity"/>
    <property type="evidence" value="ECO:0007669"/>
    <property type="project" value="UniProtKB-KW"/>
</dbReference>
<dbReference type="Pfam" id="PF13450">
    <property type="entry name" value="NAD_binding_8"/>
    <property type="match status" value="1"/>
</dbReference>
<sequence>MRNMMRVGIVGGGPAGLTLAATLRREATKAAPFEITVLERGSAGRDQGSGWDLSKTAQEALARAGVDVPAVQRRGSDTMRMFKVTNDARPETCMRWPNSLAKLGLKKDQVLEGINPETSRNEIIRRLIAAATTHSDGGSGSVTVRHDCNVSTARRTNDGRGVEILGRNGDSYGTYDVVVDASGIASRLRHCRFSEAADAFYTGRTIVQGIVSSPEKSWDPRLTSRLGEGTLIVAGPAASGTGIEQWLAQRYGAALEDQHTNISLFCFTEGPNDIPSLLKLEGLHGITSDKDAVKATMDYCVQRLSHEDWPEMYRDAFRAAESIRVLPVFMHPMAEVAYAHAVPDSEDLSVIGIGDALHALPPWSGTSGNYALTDATELATALLKLREGTEGTCTQEQIAAVLREQEAAFLKRADGPRERCMQVRKISERVAKEMNLRDFSWEDLFLGTEAKERSWFDLKSLFVIGFVRGITFLNRLENYGIQPPKHEASAAARAAAEEPAAQ</sequence>
<dbReference type="AlphaFoldDB" id="A0A7S2Z5C9"/>
<evidence type="ECO:0000313" key="5">
    <source>
        <dbReference type="EMBL" id="CAE0024011.1"/>
    </source>
</evidence>
<gene>
    <name evidence="5" type="ORF">CLAU1311_LOCUS6759</name>
</gene>
<proteinExistence type="predicted"/>